<name>A0ACB6YX87_THEGA</name>
<reference evidence="1" key="2">
    <citation type="journal article" date="2020" name="Nat. Commun.">
        <title>Large-scale genome sequencing of mycorrhizal fungi provides insights into the early evolution of symbiotic traits.</title>
        <authorList>
            <person name="Miyauchi S."/>
            <person name="Kiss E."/>
            <person name="Kuo A."/>
            <person name="Drula E."/>
            <person name="Kohler A."/>
            <person name="Sanchez-Garcia M."/>
            <person name="Morin E."/>
            <person name="Andreopoulos B."/>
            <person name="Barry K.W."/>
            <person name="Bonito G."/>
            <person name="Buee M."/>
            <person name="Carver A."/>
            <person name="Chen C."/>
            <person name="Cichocki N."/>
            <person name="Clum A."/>
            <person name="Culley D."/>
            <person name="Crous P.W."/>
            <person name="Fauchery L."/>
            <person name="Girlanda M."/>
            <person name="Hayes R.D."/>
            <person name="Keri Z."/>
            <person name="LaButti K."/>
            <person name="Lipzen A."/>
            <person name="Lombard V."/>
            <person name="Magnuson J."/>
            <person name="Maillard F."/>
            <person name="Murat C."/>
            <person name="Nolan M."/>
            <person name="Ohm R.A."/>
            <person name="Pangilinan J."/>
            <person name="Pereira M.F."/>
            <person name="Perotto S."/>
            <person name="Peter M."/>
            <person name="Pfister S."/>
            <person name="Riley R."/>
            <person name="Sitrit Y."/>
            <person name="Stielow J.B."/>
            <person name="Szollosi G."/>
            <person name="Zifcakova L."/>
            <person name="Stursova M."/>
            <person name="Spatafora J.W."/>
            <person name="Tedersoo L."/>
            <person name="Vaario L.M."/>
            <person name="Yamada A."/>
            <person name="Yan M."/>
            <person name="Wang P."/>
            <person name="Xu J."/>
            <person name="Bruns T."/>
            <person name="Baldrian P."/>
            <person name="Vilgalys R."/>
            <person name="Dunand C."/>
            <person name="Henrissat B."/>
            <person name="Grigoriev I.V."/>
            <person name="Hibbett D."/>
            <person name="Nagy L.G."/>
            <person name="Martin F.M."/>
        </authorList>
    </citation>
    <scope>NUCLEOTIDE SEQUENCE</scope>
    <source>
        <strain evidence="1">P2</strain>
    </source>
</reference>
<keyword evidence="2" id="KW-1185">Reference proteome</keyword>
<gene>
    <name evidence="1" type="ORF">BDM02DRAFT_3176998</name>
</gene>
<organism evidence="1 2">
    <name type="scientific">Thelephora ganbajun</name>
    <name type="common">Ganba fungus</name>
    <dbReference type="NCBI Taxonomy" id="370292"/>
    <lineage>
        <taxon>Eukaryota</taxon>
        <taxon>Fungi</taxon>
        <taxon>Dikarya</taxon>
        <taxon>Basidiomycota</taxon>
        <taxon>Agaricomycotina</taxon>
        <taxon>Agaricomycetes</taxon>
        <taxon>Thelephorales</taxon>
        <taxon>Thelephoraceae</taxon>
        <taxon>Thelephora</taxon>
    </lineage>
</organism>
<feature type="non-terminal residue" evidence="1">
    <location>
        <position position="386"/>
    </location>
</feature>
<reference evidence="1" key="1">
    <citation type="submission" date="2019-10" db="EMBL/GenBank/DDBJ databases">
        <authorList>
            <consortium name="DOE Joint Genome Institute"/>
            <person name="Kuo A."/>
            <person name="Miyauchi S."/>
            <person name="Kiss E."/>
            <person name="Drula E."/>
            <person name="Kohler A."/>
            <person name="Sanchez-Garcia M."/>
            <person name="Andreopoulos B."/>
            <person name="Barry K.W."/>
            <person name="Bonito G."/>
            <person name="Buee M."/>
            <person name="Carver A."/>
            <person name="Chen C."/>
            <person name="Cichocki N."/>
            <person name="Clum A."/>
            <person name="Culley D."/>
            <person name="Crous P.W."/>
            <person name="Fauchery L."/>
            <person name="Girlanda M."/>
            <person name="Hayes R."/>
            <person name="Keri Z."/>
            <person name="Labutti K."/>
            <person name="Lipzen A."/>
            <person name="Lombard V."/>
            <person name="Magnuson J."/>
            <person name="Maillard F."/>
            <person name="Morin E."/>
            <person name="Murat C."/>
            <person name="Nolan M."/>
            <person name="Ohm R."/>
            <person name="Pangilinan J."/>
            <person name="Pereira M."/>
            <person name="Perotto S."/>
            <person name="Peter M."/>
            <person name="Riley R."/>
            <person name="Sitrit Y."/>
            <person name="Stielow B."/>
            <person name="Szollosi G."/>
            <person name="Zifcakova L."/>
            <person name="Stursova M."/>
            <person name="Spatafora J.W."/>
            <person name="Tedersoo L."/>
            <person name="Vaario L.-M."/>
            <person name="Yamada A."/>
            <person name="Yan M."/>
            <person name="Wang P."/>
            <person name="Xu J."/>
            <person name="Bruns T."/>
            <person name="Baldrian P."/>
            <person name="Vilgalys R."/>
            <person name="Henrissat B."/>
            <person name="Grigoriev I.V."/>
            <person name="Hibbett D."/>
            <person name="Nagy L.G."/>
            <person name="Martin F.M."/>
        </authorList>
    </citation>
    <scope>NUCLEOTIDE SEQUENCE</scope>
    <source>
        <strain evidence="1">P2</strain>
    </source>
</reference>
<accession>A0ACB6YX87</accession>
<proteinExistence type="predicted"/>
<dbReference type="Proteomes" id="UP000886501">
    <property type="component" value="Unassembled WGS sequence"/>
</dbReference>
<comment type="caution">
    <text evidence="1">The sequence shown here is derived from an EMBL/GenBank/DDBJ whole genome shotgun (WGS) entry which is preliminary data.</text>
</comment>
<sequence length="386" mass="43102">MPQTYKLTSWTPHRNRPPISRLARAALSPIATPRTLSANDPQPQTHSPDQIMLTQRLYELDRSSTQFPEQLDKLLHDKEWIEDLKLLPEDELVELIGCLNDVLDSLDSIGLPFRKGLHVLGEFCGSRMIFPSTYEVSDKLSLDTVQIVAYGGFCDVYKGSFCGAYVAVKRLRISTVGDRAAFKQTLCREAVVWKRLNHPNIVPFKGVTFEPLQLVSEWMPGGELREYVRGNREANLVNLLLGIAKGLGYLHSCDVIHGDLKGANILVDATGNPRIVDFGLTAVARDINSYASSTDGQGNTPRYTAPEILGNSGRYSKESDVFSFGMVMTEVFTGKVPFNNLAITTVVTSIVLGKRPKRPSHPSLTDYLWALTQHCWKQKPQDRPQM</sequence>
<evidence type="ECO:0000313" key="2">
    <source>
        <dbReference type="Proteomes" id="UP000886501"/>
    </source>
</evidence>
<protein>
    <submittedName>
        <fullName evidence="1">Kinase-like protein</fullName>
    </submittedName>
</protein>
<dbReference type="EMBL" id="MU118935">
    <property type="protein sequence ID" value="KAF9641912.1"/>
    <property type="molecule type" value="Genomic_DNA"/>
</dbReference>
<evidence type="ECO:0000313" key="1">
    <source>
        <dbReference type="EMBL" id="KAF9641912.1"/>
    </source>
</evidence>